<accession>A0A199NU38</accession>
<name>A0A199NU38_9MICC</name>
<reference evidence="2" key="1">
    <citation type="submission" date="2016-06" db="EMBL/GenBank/DDBJ databases">
        <title>Identification of putative biosynthetic pathways for the production of bioactive secondary metabolites by the marine actinomycete Kocuria kristinae RUTW2-3.</title>
        <authorList>
            <person name="Waterworth S.C."/>
            <person name="Walmsley T.A."/>
            <person name="Matongo T."/>
            <person name="Davies-Coleman M.T."/>
            <person name="Dorrington R.A."/>
        </authorList>
    </citation>
    <scope>NUCLEOTIDE SEQUENCE [LARGE SCALE GENOMIC DNA]</scope>
    <source>
        <strain evidence="2">RUTW2-3</strain>
    </source>
</reference>
<protein>
    <submittedName>
        <fullName evidence="2">Uncharacterized protein</fullName>
    </submittedName>
</protein>
<organism evidence="2 3">
    <name type="scientific">Rothia kristinae</name>
    <dbReference type="NCBI Taxonomy" id="37923"/>
    <lineage>
        <taxon>Bacteria</taxon>
        <taxon>Bacillati</taxon>
        <taxon>Actinomycetota</taxon>
        <taxon>Actinomycetes</taxon>
        <taxon>Micrococcales</taxon>
        <taxon>Micrococcaceae</taxon>
        <taxon>Rothia</taxon>
    </lineage>
</organism>
<feature type="compositionally biased region" description="Basic and acidic residues" evidence="1">
    <location>
        <begin position="1"/>
        <end position="26"/>
    </location>
</feature>
<dbReference type="EMBL" id="LJBJ02000004">
    <property type="protein sequence ID" value="OAX52427.1"/>
    <property type="molecule type" value="Genomic_DNA"/>
</dbReference>
<proteinExistence type="predicted"/>
<feature type="region of interest" description="Disordered" evidence="1">
    <location>
        <begin position="1"/>
        <end position="41"/>
    </location>
</feature>
<evidence type="ECO:0000313" key="2">
    <source>
        <dbReference type="EMBL" id="OAX52427.1"/>
    </source>
</evidence>
<evidence type="ECO:0000256" key="1">
    <source>
        <dbReference type="SAM" id="MobiDB-lite"/>
    </source>
</evidence>
<sequence length="142" mass="15042">MRDAPAHVPEHPDAGPHHRGERDRQQRPGATPPSWAPIASTEMMTTPCRLRAEPMTLGCSTWCSTWFTMITTIVRTTAAAGPAATRATRAAAKPVTRAPTIGMNAPRKISAASGKARGTCITSIAVRSTIAAKAAMITVPRM</sequence>
<evidence type="ECO:0000313" key="3">
    <source>
        <dbReference type="Proteomes" id="UP000053171"/>
    </source>
</evidence>
<dbReference type="Proteomes" id="UP000053171">
    <property type="component" value="Unassembled WGS sequence"/>
</dbReference>
<keyword evidence="3" id="KW-1185">Reference proteome</keyword>
<gene>
    <name evidence="2" type="ORF">AN277_0203500</name>
</gene>
<comment type="caution">
    <text evidence="2">The sequence shown here is derived from an EMBL/GenBank/DDBJ whole genome shotgun (WGS) entry which is preliminary data.</text>
</comment>
<dbReference type="AlphaFoldDB" id="A0A199NU38"/>